<keyword evidence="2" id="KW-1185">Reference proteome</keyword>
<name>A0AAD6UFD8_9AGAR</name>
<dbReference type="AlphaFoldDB" id="A0AAD6UFD8"/>
<comment type="caution">
    <text evidence="1">The sequence shown here is derived from an EMBL/GenBank/DDBJ whole genome shotgun (WGS) entry which is preliminary data.</text>
</comment>
<dbReference type="EMBL" id="JARJCN010000004">
    <property type="protein sequence ID" value="KAJ7101481.1"/>
    <property type="molecule type" value="Genomic_DNA"/>
</dbReference>
<dbReference type="InterPro" id="IPR032675">
    <property type="entry name" value="LRR_dom_sf"/>
</dbReference>
<accession>A0AAD6UFD8</accession>
<proteinExistence type="predicted"/>
<organism evidence="1 2">
    <name type="scientific">Mycena belliarum</name>
    <dbReference type="NCBI Taxonomy" id="1033014"/>
    <lineage>
        <taxon>Eukaryota</taxon>
        <taxon>Fungi</taxon>
        <taxon>Dikarya</taxon>
        <taxon>Basidiomycota</taxon>
        <taxon>Agaricomycotina</taxon>
        <taxon>Agaricomycetes</taxon>
        <taxon>Agaricomycetidae</taxon>
        <taxon>Agaricales</taxon>
        <taxon>Marasmiineae</taxon>
        <taxon>Mycenaceae</taxon>
        <taxon>Mycena</taxon>
    </lineage>
</organism>
<dbReference type="Gene3D" id="3.80.10.10">
    <property type="entry name" value="Ribonuclease Inhibitor"/>
    <property type="match status" value="1"/>
</dbReference>
<evidence type="ECO:0000313" key="2">
    <source>
        <dbReference type="Proteomes" id="UP001222325"/>
    </source>
</evidence>
<gene>
    <name evidence="1" type="ORF">B0H15DRAFT_412768</name>
</gene>
<protein>
    <recommendedName>
        <fullName evidence="3">F-box domain-containing protein</fullName>
    </recommendedName>
</protein>
<dbReference type="Proteomes" id="UP001222325">
    <property type="component" value="Unassembled WGS sequence"/>
</dbReference>
<evidence type="ECO:0000313" key="1">
    <source>
        <dbReference type="EMBL" id="KAJ7101481.1"/>
    </source>
</evidence>
<evidence type="ECO:0008006" key="3">
    <source>
        <dbReference type="Google" id="ProtNLM"/>
    </source>
</evidence>
<reference evidence="1" key="1">
    <citation type="submission" date="2023-03" db="EMBL/GenBank/DDBJ databases">
        <title>Massive genome expansion in bonnet fungi (Mycena s.s.) driven by repeated elements and novel gene families across ecological guilds.</title>
        <authorList>
            <consortium name="Lawrence Berkeley National Laboratory"/>
            <person name="Harder C.B."/>
            <person name="Miyauchi S."/>
            <person name="Viragh M."/>
            <person name="Kuo A."/>
            <person name="Thoen E."/>
            <person name="Andreopoulos B."/>
            <person name="Lu D."/>
            <person name="Skrede I."/>
            <person name="Drula E."/>
            <person name="Henrissat B."/>
            <person name="Morin E."/>
            <person name="Kohler A."/>
            <person name="Barry K."/>
            <person name="LaButti K."/>
            <person name="Morin E."/>
            <person name="Salamov A."/>
            <person name="Lipzen A."/>
            <person name="Mereny Z."/>
            <person name="Hegedus B."/>
            <person name="Baldrian P."/>
            <person name="Stursova M."/>
            <person name="Weitz H."/>
            <person name="Taylor A."/>
            <person name="Grigoriev I.V."/>
            <person name="Nagy L.G."/>
            <person name="Martin F."/>
            <person name="Kauserud H."/>
        </authorList>
    </citation>
    <scope>NUCLEOTIDE SEQUENCE</scope>
    <source>
        <strain evidence="1">CBHHK173m</strain>
    </source>
</reference>
<sequence length="330" mass="36123">MPRAQLPRELCDLIVDYAHTERATLATCALVCRAWVPASRFHLFARISLSDTDGYAAARLNDLLASPRTTIVPAVRRLDLLNALAQVQIRKPRTGRVQLKTLLDIVPRIAQLRHIHTLALSDLPFALLAAFPKVRTLHLAGVTAGPALLRLAACFPDLRQLALKRVHAIPYRSSAPAPETPTTTMEHLRGVTVRGSSIAFLGWLALLAPRTATLDLRDFCPSEVPYLAAYLCALAGPLERLELGLSPGTAVREFAWHEVAPSVGTETRLVVSFEVPEELGEEGDTEDTEDGEATLRAQFADLEKQGMLDIRRLSGVEYITVLLCATRTAC</sequence>